<evidence type="ECO:0000256" key="2">
    <source>
        <dbReference type="SAM" id="Phobius"/>
    </source>
</evidence>
<evidence type="ECO:0000256" key="1">
    <source>
        <dbReference type="SAM" id="MobiDB-lite"/>
    </source>
</evidence>
<sequence length="79" mass="8561">MYLINHHFSRLGAFHEQIVTALNAGFLAVTGVQIGLAITVILFVTIAFSLFAKQKTGVHDSDFSPARNKSLADEALTQS</sequence>
<evidence type="ECO:0000313" key="4">
    <source>
        <dbReference type="Proteomes" id="UP000250123"/>
    </source>
</evidence>
<feature type="region of interest" description="Disordered" evidence="1">
    <location>
        <begin position="57"/>
        <end position="79"/>
    </location>
</feature>
<dbReference type="KEGG" id="sbk:SHEWBE_3759"/>
<protein>
    <submittedName>
        <fullName evidence="3">Uncharacterized protein</fullName>
    </submittedName>
</protein>
<dbReference type="Proteomes" id="UP000250123">
    <property type="component" value="Chromosome SHEWBE"/>
</dbReference>
<keyword evidence="2" id="KW-0812">Transmembrane</keyword>
<keyword evidence="2" id="KW-0472">Membrane</keyword>
<dbReference type="EMBL" id="LS483452">
    <property type="protein sequence ID" value="SQH77722.1"/>
    <property type="molecule type" value="Genomic_DNA"/>
</dbReference>
<name>A0A330M6K4_9GAMM</name>
<accession>A0A330M6K4</accession>
<feature type="transmembrane region" description="Helical" evidence="2">
    <location>
        <begin position="26"/>
        <end position="51"/>
    </location>
</feature>
<organism evidence="3 4">
    <name type="scientific">Shewanella benthica</name>
    <dbReference type="NCBI Taxonomy" id="43661"/>
    <lineage>
        <taxon>Bacteria</taxon>
        <taxon>Pseudomonadati</taxon>
        <taxon>Pseudomonadota</taxon>
        <taxon>Gammaproteobacteria</taxon>
        <taxon>Alteromonadales</taxon>
        <taxon>Shewanellaceae</taxon>
        <taxon>Shewanella</taxon>
    </lineage>
</organism>
<dbReference type="AlphaFoldDB" id="A0A330M6K4"/>
<keyword evidence="2" id="KW-1133">Transmembrane helix</keyword>
<evidence type="ECO:0000313" key="3">
    <source>
        <dbReference type="EMBL" id="SQH77722.1"/>
    </source>
</evidence>
<gene>
    <name evidence="3" type="ORF">SHEWBE_3759</name>
</gene>
<reference evidence="4" key="1">
    <citation type="submission" date="2018-06" db="EMBL/GenBank/DDBJ databases">
        <authorList>
            <person name="Cea G.-C."/>
            <person name="William W."/>
        </authorList>
    </citation>
    <scope>NUCLEOTIDE SEQUENCE [LARGE SCALE GENOMIC DNA]</scope>
    <source>
        <strain evidence="4">DB21MT-2</strain>
    </source>
</reference>
<proteinExistence type="predicted"/>